<protein>
    <recommendedName>
        <fullName evidence="3">DUF4145 domain-containing protein</fullName>
    </recommendedName>
</protein>
<dbReference type="Proteomes" id="UP000001557">
    <property type="component" value="Chromosome"/>
</dbReference>
<organism evidence="1 2">
    <name type="scientific">Shewanella baltica (strain OS155 / ATCC BAA-1091)</name>
    <dbReference type="NCBI Taxonomy" id="325240"/>
    <lineage>
        <taxon>Bacteria</taxon>
        <taxon>Pseudomonadati</taxon>
        <taxon>Pseudomonadota</taxon>
        <taxon>Gammaproteobacteria</taxon>
        <taxon>Alteromonadales</taxon>
        <taxon>Shewanellaceae</taxon>
        <taxon>Shewanella</taxon>
    </lineage>
</organism>
<evidence type="ECO:0008006" key="3">
    <source>
        <dbReference type="Google" id="ProtNLM"/>
    </source>
</evidence>
<dbReference type="RefSeq" id="WP_011847159.1">
    <property type="nucleotide sequence ID" value="NC_009052.1"/>
</dbReference>
<proteinExistence type="predicted"/>
<dbReference type="HOGENOM" id="CLU_1814495_0_0_6"/>
<name>A3D641_SHEB5</name>
<dbReference type="KEGG" id="sbl:Sbal_2716"/>
<evidence type="ECO:0000313" key="2">
    <source>
        <dbReference type="Proteomes" id="UP000001557"/>
    </source>
</evidence>
<dbReference type="AlphaFoldDB" id="A3D641"/>
<gene>
    <name evidence="1" type="ordered locus">Sbal_2716</name>
</gene>
<accession>A3D641</accession>
<dbReference type="OrthoDB" id="1399884at2"/>
<dbReference type="EMBL" id="CP000563">
    <property type="protein sequence ID" value="ABN62204.1"/>
    <property type="molecule type" value="Genomic_DNA"/>
</dbReference>
<reference evidence="1 2" key="1">
    <citation type="submission" date="2007-02" db="EMBL/GenBank/DDBJ databases">
        <title>Complete sequence of chromosome of Shewanella baltica OS155.</title>
        <authorList>
            <consortium name="US DOE Joint Genome Institute"/>
            <person name="Copeland A."/>
            <person name="Lucas S."/>
            <person name="Lapidus A."/>
            <person name="Barry K."/>
            <person name="Detter J.C."/>
            <person name="Glavina del Rio T."/>
            <person name="Hammon N."/>
            <person name="Israni S."/>
            <person name="Dalin E."/>
            <person name="Tice H."/>
            <person name="Pitluck S."/>
            <person name="Sims D.R."/>
            <person name="Brettin T."/>
            <person name="Bruce D."/>
            <person name="Han C."/>
            <person name="Tapia R."/>
            <person name="Brainard J."/>
            <person name="Schmutz J."/>
            <person name="Larimer F."/>
            <person name="Land M."/>
            <person name="Hauser L."/>
            <person name="Kyrpides N."/>
            <person name="Mikhailova N."/>
            <person name="Brettar I."/>
            <person name="Klappenbach J."/>
            <person name="Konstantinidis K."/>
            <person name="Rodrigues J."/>
            <person name="Tiedje J."/>
            <person name="Richardson P."/>
        </authorList>
    </citation>
    <scope>NUCLEOTIDE SEQUENCE [LARGE SCALE GENOMIC DNA]</scope>
    <source>
        <strain evidence="2">OS155 / ATCC BAA-1091</strain>
    </source>
</reference>
<sequence>MLSDITDTHQRSFLQEAVDCYEIGAKRASIVLAWILTMNHLYQYIYKYKKNEFDAVLLANTDKRVKISKLTSIDDFTEIPEGKFIEFCRTAKLITNDVRKILEEKLGTRNSSAHPSGISISELKATEFIQDLIENVVLKYKI</sequence>
<keyword evidence="2" id="KW-1185">Reference proteome</keyword>
<evidence type="ECO:0000313" key="1">
    <source>
        <dbReference type="EMBL" id="ABN62204.1"/>
    </source>
</evidence>